<comment type="catalytic activity">
    <reaction evidence="2">
        <text>thiamine phosphate + ATP = thiamine diphosphate + ADP</text>
        <dbReference type="Rhea" id="RHEA:15913"/>
        <dbReference type="ChEBI" id="CHEBI:30616"/>
        <dbReference type="ChEBI" id="CHEBI:37575"/>
        <dbReference type="ChEBI" id="CHEBI:58937"/>
        <dbReference type="ChEBI" id="CHEBI:456216"/>
        <dbReference type="EC" id="2.7.4.16"/>
    </reaction>
</comment>
<dbReference type="SUPFAM" id="SSF55326">
    <property type="entry name" value="PurM N-terminal domain-like"/>
    <property type="match status" value="1"/>
</dbReference>
<dbReference type="InterPro" id="IPR036676">
    <property type="entry name" value="PurM-like_C_sf"/>
</dbReference>
<feature type="binding site" evidence="2">
    <location>
        <position position="148"/>
    </location>
    <ligand>
        <name>ATP</name>
        <dbReference type="ChEBI" id="CHEBI:30616"/>
    </ligand>
</feature>
<feature type="binding site" evidence="2">
    <location>
        <position position="52"/>
    </location>
    <ligand>
        <name>substrate</name>
    </ligand>
</feature>
<dbReference type="InterPro" id="IPR006283">
    <property type="entry name" value="ThiL-like"/>
</dbReference>
<dbReference type="PANTHER" id="PTHR30270:SF0">
    <property type="entry name" value="THIAMINE-MONOPHOSPHATE KINASE"/>
    <property type="match status" value="1"/>
</dbReference>
<dbReference type="NCBIfam" id="TIGR01379">
    <property type="entry name" value="thiL"/>
    <property type="match status" value="1"/>
</dbReference>
<feature type="binding site" evidence="2">
    <location>
        <position position="210"/>
    </location>
    <ligand>
        <name>Mg(2+)</name>
        <dbReference type="ChEBI" id="CHEBI:18420"/>
        <label>3</label>
    </ligand>
</feature>
<feature type="domain" description="PurM-like C-terminal" evidence="4">
    <location>
        <begin position="152"/>
        <end position="293"/>
    </location>
</feature>
<dbReference type="InterPro" id="IPR010918">
    <property type="entry name" value="PurM-like_C_dom"/>
</dbReference>
<dbReference type="EC" id="2.7.4.16" evidence="2"/>
<evidence type="ECO:0000259" key="4">
    <source>
        <dbReference type="Pfam" id="PF02769"/>
    </source>
</evidence>
<dbReference type="Proteomes" id="UP000323119">
    <property type="component" value="Unassembled WGS sequence"/>
</dbReference>
<feature type="binding site" evidence="2">
    <location>
        <begin position="121"/>
        <end position="122"/>
    </location>
    <ligand>
        <name>ATP</name>
        <dbReference type="ChEBI" id="CHEBI:30616"/>
    </ligand>
</feature>
<keyword evidence="2 5" id="KW-0418">Kinase</keyword>
<keyword evidence="2" id="KW-0067">ATP-binding</keyword>
<keyword evidence="1 2" id="KW-0784">Thiamine biosynthesis</keyword>
<comment type="caution">
    <text evidence="5">The sequence shown here is derived from an EMBL/GenBank/DDBJ whole genome shotgun (WGS) entry which is preliminary data.</text>
</comment>
<comment type="pathway">
    <text evidence="2">Cofactor biosynthesis; thiamine diphosphate biosynthesis; thiamine diphosphate from thiamine phosphate: step 1/1.</text>
</comment>
<dbReference type="GO" id="GO:0009030">
    <property type="term" value="F:thiamine-phosphate kinase activity"/>
    <property type="evidence" value="ECO:0007669"/>
    <property type="project" value="UniProtKB-UniRule"/>
</dbReference>
<dbReference type="Gene3D" id="3.90.650.10">
    <property type="entry name" value="PurM-like C-terminal domain"/>
    <property type="match status" value="1"/>
</dbReference>
<evidence type="ECO:0000259" key="3">
    <source>
        <dbReference type="Pfam" id="PF00586"/>
    </source>
</evidence>
<dbReference type="Pfam" id="PF02769">
    <property type="entry name" value="AIRS_C"/>
    <property type="match status" value="1"/>
</dbReference>
<feature type="binding site" evidence="2">
    <location>
        <position position="74"/>
    </location>
    <ligand>
        <name>Mg(2+)</name>
        <dbReference type="ChEBI" id="CHEBI:18420"/>
        <label>2</label>
    </ligand>
</feature>
<dbReference type="Pfam" id="PF00586">
    <property type="entry name" value="AIRS"/>
    <property type="match status" value="1"/>
</dbReference>
<dbReference type="PANTHER" id="PTHR30270">
    <property type="entry name" value="THIAMINE-MONOPHOSPHATE KINASE"/>
    <property type="match status" value="1"/>
</dbReference>
<comment type="caution">
    <text evidence="2">Lacks conserved residue(s) required for the propagation of feature annotation.</text>
</comment>
<keyword evidence="2 5" id="KW-0808">Transferase</keyword>
<feature type="binding site" evidence="2">
    <location>
        <position position="43"/>
    </location>
    <ligand>
        <name>Mg(2+)</name>
        <dbReference type="ChEBI" id="CHEBI:18420"/>
        <label>4</label>
    </ligand>
</feature>
<comment type="miscellaneous">
    <text evidence="2">Reaction mechanism of ThiL seems to utilize a direct, inline transfer of the gamma-phosphate of ATP to TMP rather than a phosphorylated enzyme intermediate.</text>
</comment>
<keyword evidence="2" id="KW-0460">Magnesium</keyword>
<comment type="similarity">
    <text evidence="2">Belongs to the thiamine-monophosphate kinase family.</text>
</comment>
<dbReference type="EMBL" id="VVUY01000009">
    <property type="protein sequence ID" value="KAA2559017.1"/>
    <property type="molecule type" value="Genomic_DNA"/>
</dbReference>
<feature type="binding site" evidence="2">
    <location>
        <position position="309"/>
    </location>
    <ligand>
        <name>substrate</name>
    </ligand>
</feature>
<feature type="binding site" evidence="2">
    <location>
        <position position="122"/>
    </location>
    <ligand>
        <name>Mg(2+)</name>
        <dbReference type="ChEBI" id="CHEBI:18420"/>
        <label>1</label>
    </ligand>
</feature>
<accession>A0A9P3ZIF8</accession>
<dbReference type="InterPro" id="IPR016188">
    <property type="entry name" value="PurM-like_N"/>
</dbReference>
<sequence length="312" mass="32930">MTEFGFIDHIKELFAALPDNGFEGIGDDCAVLPVGEGESLVFTTDMLAEGVHFLRPATSPRELGRKSLAVNLSDVASMGARPVGTLLSLSLPADTAGTWAEEFMLGYRELSEAFGVTLAGGDTTRSAAGITINVTAIGRIADAHIKRRSGARPGDAILVAGELGLSGAGLRDILAGRYDTPAAAAHRNPQPQVAEGIWLGARPEIHAMMDLSDGLASDIRHIMERSGVGAAIDIGRIPLAQGADVETAACGGEDYKLLLTADTAAADRLAADFRARFGTPLHPVGHITDSDKLEWLENGRPRALDWHGFTHY</sequence>
<evidence type="ECO:0000313" key="5">
    <source>
        <dbReference type="EMBL" id="KAA2559017.1"/>
    </source>
</evidence>
<dbReference type="RefSeq" id="WP_055211048.1">
    <property type="nucleotide sequence ID" value="NZ_DAWEKN010000020.1"/>
</dbReference>
<evidence type="ECO:0000256" key="1">
    <source>
        <dbReference type="ARBA" id="ARBA00022977"/>
    </source>
</evidence>
<dbReference type="GO" id="GO:0005524">
    <property type="term" value="F:ATP binding"/>
    <property type="evidence" value="ECO:0007669"/>
    <property type="project" value="UniProtKB-UniRule"/>
</dbReference>
<feature type="binding site" evidence="2">
    <location>
        <position position="45"/>
    </location>
    <ligand>
        <name>Mg(2+)</name>
        <dbReference type="ChEBI" id="CHEBI:18420"/>
        <label>1</label>
    </ligand>
</feature>
<dbReference type="GO" id="GO:0009228">
    <property type="term" value="P:thiamine biosynthetic process"/>
    <property type="evidence" value="ECO:0007669"/>
    <property type="project" value="UniProtKB-KW"/>
</dbReference>
<feature type="binding site" evidence="2">
    <location>
        <position position="212"/>
    </location>
    <ligand>
        <name>ATP</name>
        <dbReference type="ChEBI" id="CHEBI:30616"/>
    </ligand>
</feature>
<keyword evidence="2" id="KW-0547">Nucleotide-binding</keyword>
<dbReference type="AlphaFoldDB" id="A0A9P3ZIF8"/>
<evidence type="ECO:0000313" key="6">
    <source>
        <dbReference type="Proteomes" id="UP000323119"/>
    </source>
</evidence>
<dbReference type="SUPFAM" id="SSF56042">
    <property type="entry name" value="PurM C-terminal domain-like"/>
    <property type="match status" value="1"/>
</dbReference>
<dbReference type="Gene3D" id="3.30.1330.10">
    <property type="entry name" value="PurM-like, N-terminal domain"/>
    <property type="match status" value="1"/>
</dbReference>
<feature type="binding site" evidence="2">
    <location>
        <position position="28"/>
    </location>
    <ligand>
        <name>Mg(2+)</name>
        <dbReference type="ChEBI" id="CHEBI:18420"/>
        <label>4</label>
    </ligand>
</feature>
<keyword evidence="2" id="KW-0479">Metal-binding</keyword>
<dbReference type="CDD" id="cd02194">
    <property type="entry name" value="ThiL"/>
    <property type="match status" value="1"/>
</dbReference>
<evidence type="ECO:0000256" key="2">
    <source>
        <dbReference type="HAMAP-Rule" id="MF_02128"/>
    </source>
</evidence>
<feature type="binding site" evidence="2">
    <location>
        <position position="213"/>
    </location>
    <ligand>
        <name>Mg(2+)</name>
        <dbReference type="ChEBI" id="CHEBI:18420"/>
        <label>5</label>
    </ligand>
</feature>
<gene>
    <name evidence="2 5" type="primary">thiL</name>
    <name evidence="5" type="ORF">F2S36_11170</name>
</gene>
<reference evidence="5 6" key="1">
    <citation type="journal article" date="2019" name="Nat. Med.">
        <title>A library of human gut bacterial isolates paired with longitudinal multiomics data enables mechanistic microbiome research.</title>
        <authorList>
            <person name="Poyet M."/>
            <person name="Groussin M."/>
            <person name="Gibbons S.M."/>
            <person name="Avila-Pacheco J."/>
            <person name="Jiang X."/>
            <person name="Kearney S.M."/>
            <person name="Perrotta A.R."/>
            <person name="Berdy B."/>
            <person name="Zhao S."/>
            <person name="Lieberman T.D."/>
            <person name="Swanson P.K."/>
            <person name="Smith M."/>
            <person name="Roesemann S."/>
            <person name="Alexander J.E."/>
            <person name="Rich S.A."/>
            <person name="Livny J."/>
            <person name="Vlamakis H."/>
            <person name="Clish C."/>
            <person name="Bullock K."/>
            <person name="Deik A."/>
            <person name="Scott J."/>
            <person name="Pierce K.A."/>
            <person name="Xavier R.J."/>
            <person name="Alm E.J."/>
        </authorList>
    </citation>
    <scope>NUCLEOTIDE SEQUENCE [LARGE SCALE GENOMIC DNA]</scope>
    <source>
        <strain evidence="5 6">BIOML-A204</strain>
    </source>
</reference>
<feature type="binding site" evidence="2">
    <location>
        <position position="74"/>
    </location>
    <ligand>
        <name>Mg(2+)</name>
        <dbReference type="ChEBI" id="CHEBI:18420"/>
        <label>3</label>
    </ligand>
</feature>
<proteinExistence type="inferred from homology"/>
<dbReference type="InterPro" id="IPR036921">
    <property type="entry name" value="PurM-like_N_sf"/>
</dbReference>
<organism evidence="5 6">
    <name type="scientific">Alistipes onderdonkii</name>
    <dbReference type="NCBI Taxonomy" id="328813"/>
    <lineage>
        <taxon>Bacteria</taxon>
        <taxon>Pseudomonadati</taxon>
        <taxon>Bacteroidota</taxon>
        <taxon>Bacteroidia</taxon>
        <taxon>Bacteroidales</taxon>
        <taxon>Rikenellaceae</taxon>
        <taxon>Alistipes</taxon>
    </lineage>
</organism>
<dbReference type="PIRSF" id="PIRSF005303">
    <property type="entry name" value="Thiam_monoph_kin"/>
    <property type="match status" value="1"/>
</dbReference>
<name>A0A9P3ZIF8_9BACT</name>
<feature type="binding site" evidence="2">
    <location>
        <position position="45"/>
    </location>
    <ligand>
        <name>Mg(2+)</name>
        <dbReference type="ChEBI" id="CHEBI:18420"/>
        <label>2</label>
    </ligand>
</feature>
<feature type="binding site" evidence="2">
    <location>
        <position position="74"/>
    </location>
    <ligand>
        <name>Mg(2+)</name>
        <dbReference type="ChEBI" id="CHEBI:18420"/>
        <label>4</label>
    </ligand>
</feature>
<dbReference type="GO" id="GO:0000287">
    <property type="term" value="F:magnesium ion binding"/>
    <property type="evidence" value="ECO:0007669"/>
    <property type="project" value="UniProtKB-UniRule"/>
</dbReference>
<dbReference type="HAMAP" id="MF_02128">
    <property type="entry name" value="TMP_kinase"/>
    <property type="match status" value="1"/>
</dbReference>
<feature type="binding site" evidence="2">
    <location>
        <position position="28"/>
    </location>
    <ligand>
        <name>Mg(2+)</name>
        <dbReference type="ChEBI" id="CHEBI:18420"/>
        <label>3</label>
    </ligand>
</feature>
<feature type="binding site" evidence="2">
    <location>
        <position position="253"/>
    </location>
    <ligand>
        <name>substrate</name>
    </ligand>
</feature>
<protein>
    <recommendedName>
        <fullName evidence="2">Thiamine-monophosphate kinase</fullName>
        <shortName evidence="2">TMP kinase</shortName>
        <shortName evidence="2">Thiamine-phosphate kinase</shortName>
        <ecNumber evidence="2">2.7.4.16</ecNumber>
    </recommendedName>
</protein>
<feature type="binding site" evidence="2">
    <location>
        <position position="44"/>
    </location>
    <ligand>
        <name>Mg(2+)</name>
        <dbReference type="ChEBI" id="CHEBI:18420"/>
        <label>1</label>
    </ligand>
</feature>
<comment type="function">
    <text evidence="2">Catalyzes the ATP-dependent phosphorylation of thiamine-monophosphate (TMP) to form thiamine-pyrophosphate (TPP), the active form of vitamin B1.</text>
</comment>
<feature type="domain" description="PurM-like N-terminal" evidence="3">
    <location>
        <begin position="26"/>
        <end position="140"/>
    </location>
</feature>
<dbReference type="GO" id="GO:0009229">
    <property type="term" value="P:thiamine diphosphate biosynthetic process"/>
    <property type="evidence" value="ECO:0007669"/>
    <property type="project" value="UniProtKB-UniRule"/>
</dbReference>